<protein>
    <submittedName>
        <fullName evidence="1">Uncharacterized protein</fullName>
    </submittedName>
</protein>
<evidence type="ECO:0000313" key="1">
    <source>
        <dbReference type="EMBL" id="RIE04438.1"/>
    </source>
</evidence>
<comment type="caution">
    <text evidence="1">The sequence shown here is derived from an EMBL/GenBank/DDBJ whole genome shotgun (WGS) entry which is preliminary data.</text>
</comment>
<dbReference type="AlphaFoldDB" id="A0A398CV60"/>
<name>A0A398CV60_9BACL</name>
<evidence type="ECO:0000313" key="2">
    <source>
        <dbReference type="Proteomes" id="UP000266340"/>
    </source>
</evidence>
<reference evidence="1 2" key="1">
    <citation type="submission" date="2018-09" db="EMBL/GenBank/DDBJ databases">
        <title>Cohnella cavernae sp. nov., isolated from a karst cave.</title>
        <authorList>
            <person name="Zhu H."/>
        </authorList>
    </citation>
    <scope>NUCLEOTIDE SEQUENCE [LARGE SCALE GENOMIC DNA]</scope>
    <source>
        <strain evidence="1 2">K2E09-144</strain>
    </source>
</reference>
<organism evidence="1 2">
    <name type="scientific">Cohnella faecalis</name>
    <dbReference type="NCBI Taxonomy" id="2315694"/>
    <lineage>
        <taxon>Bacteria</taxon>
        <taxon>Bacillati</taxon>
        <taxon>Bacillota</taxon>
        <taxon>Bacilli</taxon>
        <taxon>Bacillales</taxon>
        <taxon>Paenibacillaceae</taxon>
        <taxon>Cohnella</taxon>
    </lineage>
</organism>
<gene>
    <name evidence="1" type="ORF">D3H35_07590</name>
</gene>
<dbReference type="EMBL" id="QXJM01000027">
    <property type="protein sequence ID" value="RIE04438.1"/>
    <property type="molecule type" value="Genomic_DNA"/>
</dbReference>
<proteinExistence type="predicted"/>
<keyword evidence="2" id="KW-1185">Reference proteome</keyword>
<accession>A0A398CV60</accession>
<sequence>MGFDRMLGNLALNHNHKPNGLHHARGALIGLAHLGCLLSPVGDTLVTSSEPNHDIFQSEDESAAAAFEDVLPKSIKKQNDYQVAAGSRLVAKFFDIIHLGSIYIKRPNRQRQVKQGISYMFMLYHTA</sequence>
<dbReference type="Proteomes" id="UP000266340">
    <property type="component" value="Unassembled WGS sequence"/>
</dbReference>